<dbReference type="InterPro" id="IPR052555">
    <property type="entry name" value="dCTP_Pyrophosphatase"/>
</dbReference>
<dbReference type="Gene3D" id="3.40.50.300">
    <property type="entry name" value="P-loop containing nucleotide triphosphate hydrolases"/>
    <property type="match status" value="1"/>
</dbReference>
<dbReference type="GO" id="GO:0047429">
    <property type="term" value="F:nucleoside triphosphate diphosphatase activity"/>
    <property type="evidence" value="ECO:0007669"/>
    <property type="project" value="InterPro"/>
</dbReference>
<dbReference type="Pfam" id="PF12643">
    <property type="entry name" value="MazG-like"/>
    <property type="match status" value="1"/>
</dbReference>
<proteinExistence type="predicted"/>
<evidence type="ECO:0000313" key="3">
    <source>
        <dbReference type="Proteomes" id="UP000464186"/>
    </source>
</evidence>
<dbReference type="InterPro" id="IPR000305">
    <property type="entry name" value="GIY-YIG_endonuc"/>
</dbReference>
<sequence length="683" mass="78056">MSDNSIVRLLRAFVAEREWSQFHSSSNLAKSISIEAGELLECFQWGEDAEPKRVQSELADVLTYAYLLADRLGLDPDTIVAEKLEETRTKYPVEKARGGVRSMTSFRIERRNFSLHEIELLSRSGDQFTNWPVVYTLNDSRDVYVGESRSVASRMRQHLKTREKSGLQKMHLVIDDTFHKSACLDLESFLIRLFAGEGRYQVLNGNAGVSDSDYYDRAKYTTSFEQIFEELRAEGMFERSIPEIENSDLFKFSPFKALNHDQAGAVGEILDGLLSDLERGQPSTSVIQGDPGTGKTIIAIYLMKLLRDIQISQEGESFDSDSIFSDYFVEGNRDLIANLKVGLVVPQQSLRSTIKKVFNKTPSLQPGMVLSPFDLSPSGEPYDLLIVDEAHRLSQRANQPSGPQNKKYREITEALFGVDDLSITQLDWVRESSKHQILLLDAEQSVRPADLPKDLVRSLILRSQVEKKFYRLHSQMRVQGGTDYIKYIRKIFSSEPPVHTPIENYDFRFFDDVRDMHEAIRRRESEVQLARLVAGFAWPWKTKTDPNAFDIDIDGHRLRWNQTQTDWINSRNSIDEVGSIHTVQGYDLNYAGVIIGPDLRFDLETQSIVVDRASYFDKKGKENNPKLGLVYTDNDLLRYITNIYAVLMTRGMHGTYVYVHDEALREYLRHFIPQAPIGALRGG</sequence>
<dbReference type="PANTHER" id="PTHR46523">
    <property type="entry name" value="DCTP PYROPHOSPHATASE 1"/>
    <property type="match status" value="1"/>
</dbReference>
<organism evidence="2 3">
    <name type="scientific">Pseudarthrobacter psychrotolerans</name>
    <dbReference type="NCBI Taxonomy" id="2697569"/>
    <lineage>
        <taxon>Bacteria</taxon>
        <taxon>Bacillati</taxon>
        <taxon>Actinomycetota</taxon>
        <taxon>Actinomycetes</taxon>
        <taxon>Micrococcales</taxon>
        <taxon>Micrococcaceae</taxon>
        <taxon>Pseudarthrobacter</taxon>
    </lineage>
</organism>
<dbReference type="PANTHER" id="PTHR46523:SF1">
    <property type="entry name" value="DCTP PYROPHOSPHATASE 1"/>
    <property type="match status" value="1"/>
</dbReference>
<dbReference type="AlphaFoldDB" id="A0A6P1NN65"/>
<name>A0A6P1NN65_9MICC</name>
<dbReference type="InterPro" id="IPR018647">
    <property type="entry name" value="SLFN_3-like_DNA/RNA_helicase"/>
</dbReference>
<dbReference type="PROSITE" id="PS50164">
    <property type="entry name" value="GIY_YIG"/>
    <property type="match status" value="1"/>
</dbReference>
<dbReference type="GO" id="GO:0009143">
    <property type="term" value="P:nucleoside triphosphate catabolic process"/>
    <property type="evidence" value="ECO:0007669"/>
    <property type="project" value="InterPro"/>
</dbReference>
<accession>A0A6P1NN65</accession>
<dbReference type="Pfam" id="PF09848">
    <property type="entry name" value="SLFN-g3_helicase"/>
    <property type="match status" value="1"/>
</dbReference>
<reference evidence="2 3" key="1">
    <citation type="submission" date="2020-01" db="EMBL/GenBank/DDBJ databases">
        <title>Pseudarthrobacter psychrotolerans sp. nov., isolated from antarctic soil.</title>
        <authorList>
            <person name="Shin Y."/>
            <person name="Park W."/>
        </authorList>
    </citation>
    <scope>NUCLEOTIDE SEQUENCE [LARGE SCALE GENOMIC DNA]</scope>
    <source>
        <strain evidence="2 3">YJ56</strain>
    </source>
</reference>
<keyword evidence="3" id="KW-1185">Reference proteome</keyword>
<dbReference type="KEGG" id="psey:GU243_21430"/>
<dbReference type="SUPFAM" id="SSF52540">
    <property type="entry name" value="P-loop containing nucleoside triphosphate hydrolases"/>
    <property type="match status" value="1"/>
</dbReference>
<dbReference type="EMBL" id="CP047898">
    <property type="protein sequence ID" value="QHK21806.1"/>
    <property type="molecule type" value="Genomic_DNA"/>
</dbReference>
<gene>
    <name evidence="2" type="ORF">GU243_21430</name>
</gene>
<evidence type="ECO:0000259" key="1">
    <source>
        <dbReference type="PROSITE" id="PS50164"/>
    </source>
</evidence>
<evidence type="ECO:0000313" key="2">
    <source>
        <dbReference type="EMBL" id="QHK21806.1"/>
    </source>
</evidence>
<dbReference type="CDD" id="cd11537">
    <property type="entry name" value="NTP-PPase_RS21-C6_like"/>
    <property type="match status" value="1"/>
</dbReference>
<dbReference type="SUPFAM" id="SSF101386">
    <property type="entry name" value="all-alpha NTP pyrophosphatases"/>
    <property type="match status" value="1"/>
</dbReference>
<dbReference type="InterPro" id="IPR027417">
    <property type="entry name" value="P-loop_NTPase"/>
</dbReference>
<dbReference type="Gene3D" id="1.10.287.1080">
    <property type="entry name" value="MazG-like"/>
    <property type="match status" value="1"/>
</dbReference>
<feature type="domain" description="GIY-YIG" evidence="1">
    <location>
        <begin position="130"/>
        <end position="202"/>
    </location>
</feature>
<dbReference type="Proteomes" id="UP000464186">
    <property type="component" value="Chromosome"/>
</dbReference>
<dbReference type="CDD" id="cd10439">
    <property type="entry name" value="GIY-YIG_COG3410"/>
    <property type="match status" value="1"/>
</dbReference>
<protein>
    <submittedName>
        <fullName evidence="2">DUF2075 domain-containing protein</fullName>
    </submittedName>
</protein>
<dbReference type="InterPro" id="IPR025984">
    <property type="entry name" value="DCTPP"/>
</dbReference>